<evidence type="ECO:0000256" key="1">
    <source>
        <dbReference type="SAM" id="MobiDB-lite"/>
    </source>
</evidence>
<evidence type="ECO:0000313" key="2">
    <source>
        <dbReference type="Proteomes" id="UP000887575"/>
    </source>
</evidence>
<reference evidence="3" key="1">
    <citation type="submission" date="2024-02" db="UniProtKB">
        <authorList>
            <consortium name="WormBaseParasite"/>
        </authorList>
    </citation>
    <scope>IDENTIFICATION</scope>
</reference>
<keyword evidence="2" id="KW-1185">Reference proteome</keyword>
<feature type="compositionally biased region" description="Polar residues" evidence="1">
    <location>
        <begin position="1"/>
        <end position="15"/>
    </location>
</feature>
<name>A0AAF3EMG0_9BILA</name>
<protein>
    <submittedName>
        <fullName evidence="3">Uncharacterized protein</fullName>
    </submittedName>
</protein>
<dbReference type="Proteomes" id="UP000887575">
    <property type="component" value="Unassembled WGS sequence"/>
</dbReference>
<evidence type="ECO:0000313" key="3">
    <source>
        <dbReference type="WBParaSite" id="MBELARI_LOCUS15231"/>
    </source>
</evidence>
<proteinExistence type="predicted"/>
<organism evidence="2 3">
    <name type="scientific">Mesorhabditis belari</name>
    <dbReference type="NCBI Taxonomy" id="2138241"/>
    <lineage>
        <taxon>Eukaryota</taxon>
        <taxon>Metazoa</taxon>
        <taxon>Ecdysozoa</taxon>
        <taxon>Nematoda</taxon>
        <taxon>Chromadorea</taxon>
        <taxon>Rhabditida</taxon>
        <taxon>Rhabditina</taxon>
        <taxon>Rhabditomorpha</taxon>
        <taxon>Rhabditoidea</taxon>
        <taxon>Rhabditidae</taxon>
        <taxon>Mesorhabditinae</taxon>
        <taxon>Mesorhabditis</taxon>
    </lineage>
</organism>
<accession>A0AAF3EMG0</accession>
<sequence>MTLSNENFSTSQEQSTSREDPIELILSSSAEFLAQLSEATPSDGNLSSIHSSSTQMSIVSEGLEQLFAIDDNGKTHYKQEVLQRLCAQIGSKPVS</sequence>
<dbReference type="WBParaSite" id="MBELARI_LOCUS15231">
    <property type="protein sequence ID" value="MBELARI_LOCUS15231"/>
    <property type="gene ID" value="MBELARI_LOCUS15231"/>
</dbReference>
<feature type="region of interest" description="Disordered" evidence="1">
    <location>
        <begin position="1"/>
        <end position="21"/>
    </location>
</feature>
<dbReference type="AlphaFoldDB" id="A0AAF3EMG0"/>